<dbReference type="PANTHER" id="PTHR43153">
    <property type="entry name" value="ELECTRON TRANSFER FLAVOPROTEIN ALPHA"/>
    <property type="match status" value="1"/>
</dbReference>
<accession>A0ABN7PFU6</accession>
<name>A0ABN7PFU6_TIMPD</name>
<dbReference type="InterPro" id="IPR001308">
    <property type="entry name" value="ETF_a/FixB"/>
</dbReference>
<evidence type="ECO:0000313" key="2">
    <source>
        <dbReference type="EMBL" id="CAG2064428.1"/>
    </source>
</evidence>
<proteinExistence type="predicted"/>
<protein>
    <recommendedName>
        <fullName evidence="1">Electron transfer flavoprotein alpha subunit C-terminal domain-containing protein</fullName>
    </recommendedName>
</protein>
<sequence length="90" mass="9910">MNEWENCCWIQKILYFVQQWELVATLGQQGTTRGIHHPCGRGLKSGDNFKMLYELADKFNGAVGASRAAVDAGFVPNELQVGQTGKIVAP</sequence>
<dbReference type="Pfam" id="PF00766">
    <property type="entry name" value="ETF_alpha"/>
    <property type="match status" value="1"/>
</dbReference>
<dbReference type="InterPro" id="IPR014731">
    <property type="entry name" value="ETF_asu_C"/>
</dbReference>
<dbReference type="Gene3D" id="3.40.50.1220">
    <property type="entry name" value="TPP-binding domain"/>
    <property type="match status" value="1"/>
</dbReference>
<evidence type="ECO:0000313" key="3">
    <source>
        <dbReference type="Proteomes" id="UP001153148"/>
    </source>
</evidence>
<dbReference type="InterPro" id="IPR029035">
    <property type="entry name" value="DHS-like_NAD/FAD-binding_dom"/>
</dbReference>
<evidence type="ECO:0000259" key="1">
    <source>
        <dbReference type="Pfam" id="PF00766"/>
    </source>
</evidence>
<keyword evidence="3" id="KW-1185">Reference proteome</keyword>
<feature type="non-terminal residue" evidence="2">
    <location>
        <position position="90"/>
    </location>
</feature>
<dbReference type="Proteomes" id="UP001153148">
    <property type="component" value="Unassembled WGS sequence"/>
</dbReference>
<dbReference type="PANTHER" id="PTHR43153:SF1">
    <property type="entry name" value="ELECTRON TRANSFER FLAVOPROTEIN SUBUNIT ALPHA, MITOCHONDRIAL"/>
    <property type="match status" value="1"/>
</dbReference>
<dbReference type="EMBL" id="CAJPIN010033981">
    <property type="protein sequence ID" value="CAG2064428.1"/>
    <property type="molecule type" value="Genomic_DNA"/>
</dbReference>
<organism evidence="2 3">
    <name type="scientific">Timema podura</name>
    <name type="common">Walking stick</name>
    <dbReference type="NCBI Taxonomy" id="61482"/>
    <lineage>
        <taxon>Eukaryota</taxon>
        <taxon>Metazoa</taxon>
        <taxon>Ecdysozoa</taxon>
        <taxon>Arthropoda</taxon>
        <taxon>Hexapoda</taxon>
        <taxon>Insecta</taxon>
        <taxon>Pterygota</taxon>
        <taxon>Neoptera</taxon>
        <taxon>Polyneoptera</taxon>
        <taxon>Phasmatodea</taxon>
        <taxon>Timematodea</taxon>
        <taxon>Timematoidea</taxon>
        <taxon>Timematidae</taxon>
        <taxon>Timema</taxon>
    </lineage>
</organism>
<feature type="domain" description="Electron transfer flavoprotein alpha subunit C-terminal" evidence="1">
    <location>
        <begin position="39"/>
        <end position="90"/>
    </location>
</feature>
<gene>
    <name evidence="2" type="ORF">TPAB3V08_LOCUS11374</name>
</gene>
<dbReference type="SUPFAM" id="SSF52467">
    <property type="entry name" value="DHS-like NAD/FAD-binding domain"/>
    <property type="match status" value="1"/>
</dbReference>
<reference evidence="2" key="1">
    <citation type="submission" date="2021-03" db="EMBL/GenBank/DDBJ databases">
        <authorList>
            <person name="Tran Van P."/>
        </authorList>
    </citation>
    <scope>NUCLEOTIDE SEQUENCE</scope>
</reference>
<comment type="caution">
    <text evidence="2">The sequence shown here is derived from an EMBL/GenBank/DDBJ whole genome shotgun (WGS) entry which is preliminary data.</text>
</comment>